<keyword evidence="1" id="KW-1133">Transmembrane helix</keyword>
<dbReference type="Proteomes" id="UP000473699">
    <property type="component" value="Unassembled WGS sequence"/>
</dbReference>
<proteinExistence type="predicted"/>
<keyword evidence="1" id="KW-0472">Membrane</keyword>
<feature type="transmembrane region" description="Helical" evidence="1">
    <location>
        <begin position="100"/>
        <end position="120"/>
    </location>
</feature>
<evidence type="ECO:0000313" key="3">
    <source>
        <dbReference type="Proteomes" id="UP000473699"/>
    </source>
</evidence>
<organism evidence="2 3">
    <name type="scientific">Pyramidobacter porci</name>
    <dbReference type="NCBI Taxonomy" id="2605789"/>
    <lineage>
        <taxon>Bacteria</taxon>
        <taxon>Thermotogati</taxon>
        <taxon>Synergistota</taxon>
        <taxon>Synergistia</taxon>
        <taxon>Synergistales</taxon>
        <taxon>Dethiosulfovibrionaceae</taxon>
        <taxon>Pyramidobacter</taxon>
    </lineage>
</organism>
<feature type="transmembrane region" description="Helical" evidence="1">
    <location>
        <begin position="307"/>
        <end position="326"/>
    </location>
</feature>
<dbReference type="InterPro" id="IPR025686">
    <property type="entry name" value="Glucos_trans_II"/>
</dbReference>
<dbReference type="EMBL" id="VUNH01000002">
    <property type="protein sequence ID" value="MST54966.1"/>
    <property type="molecule type" value="Genomic_DNA"/>
</dbReference>
<feature type="transmembrane region" description="Helical" evidence="1">
    <location>
        <begin position="198"/>
        <end position="219"/>
    </location>
</feature>
<name>A0A6L5Y9N2_9BACT</name>
<comment type="caution">
    <text evidence="2">The sequence shown here is derived from an EMBL/GenBank/DDBJ whole genome shotgun (WGS) entry which is preliminary data.</text>
</comment>
<evidence type="ECO:0008006" key="4">
    <source>
        <dbReference type="Google" id="ProtNLM"/>
    </source>
</evidence>
<feature type="transmembrane region" description="Helical" evidence="1">
    <location>
        <begin position="332"/>
        <end position="352"/>
    </location>
</feature>
<protein>
    <recommendedName>
        <fullName evidence="4">Glucosyl transferase GtrII</fullName>
    </recommendedName>
</protein>
<accession>A0A6L5Y9N2</accession>
<keyword evidence="1" id="KW-0812">Transmembrane</keyword>
<dbReference type="Pfam" id="PF14264">
    <property type="entry name" value="Glucos_trans_II"/>
    <property type="match status" value="1"/>
</dbReference>
<feature type="transmembrane region" description="Helical" evidence="1">
    <location>
        <begin position="63"/>
        <end position="88"/>
    </location>
</feature>
<feature type="transmembrane region" description="Helical" evidence="1">
    <location>
        <begin position="364"/>
        <end position="383"/>
    </location>
</feature>
<feature type="transmembrane region" description="Helical" evidence="1">
    <location>
        <begin position="278"/>
        <end position="295"/>
    </location>
</feature>
<reference evidence="2 3" key="1">
    <citation type="submission" date="2019-08" db="EMBL/GenBank/DDBJ databases">
        <title>In-depth cultivation of the pig gut microbiome towards novel bacterial diversity and tailored functional studies.</title>
        <authorList>
            <person name="Wylensek D."/>
            <person name="Hitch T.C.A."/>
            <person name="Clavel T."/>
        </authorList>
    </citation>
    <scope>NUCLEOTIDE SEQUENCE [LARGE SCALE GENOMIC DNA]</scope>
    <source>
        <strain evidence="2 3">SM-530-WT-4B</strain>
    </source>
</reference>
<evidence type="ECO:0000256" key="1">
    <source>
        <dbReference type="SAM" id="Phobius"/>
    </source>
</evidence>
<sequence length="512" mass="58610">MEQSKNPCRLILLSTLLWGLFAHGMMLLNKFSFHDDAKLGFGLGATVTSGRWMLEVLKRVTEFVFGGSLYSLPLFNGLLTLILVGLAACMTAKIFRLRRVYSCVLLAGVMVAFPVVTAMMGYMYTVPYYMIGLDLAVAGAWLICDGDRRHWYRLPAGCVLAACAVGVYQSCIPIVLSVMLLHMMMSLHYDASARRFDFFYRGLSLALACALFMTLYLAANWLSLKAAGAQLSDYESINTFGFGGWSEYLDRAARAYREFFLPPPMKMRDMYPTASLRWLYQVVLWFGVLLGLDRAAQLFRRRPRRGLEFLLTLALLPLAVNFIHVMVDVKMIHSLMVYSKVFVFVGFICLLENAALDRLHYPRWIYRGGMLLMFCVTVLYCHFSNICYFKANFLQNQAISYFTRLAARIESVPGYSPYLPVAFLNEDAKQDFNAPVIPEFERIRLIPYLFNEKSPLINNYAWKNFMRMWCDYSPIVIESVESFEKLPEVMSMPRYPLEGSIRIVNEAVVVKF</sequence>
<dbReference type="AlphaFoldDB" id="A0A6L5Y9N2"/>
<gene>
    <name evidence="2" type="ORF">FYJ74_02725</name>
</gene>
<keyword evidence="3" id="KW-1185">Reference proteome</keyword>
<evidence type="ECO:0000313" key="2">
    <source>
        <dbReference type="EMBL" id="MST54966.1"/>
    </source>
</evidence>
<dbReference type="RefSeq" id="WP_154528074.1">
    <property type="nucleotide sequence ID" value="NZ_JAXDZJ010000101.1"/>
</dbReference>
<dbReference type="GeneID" id="90985780"/>